<dbReference type="PANTHER" id="PTHR11985">
    <property type="entry name" value="GLYCEROL-3-PHOSPHATE DEHYDROGENASE"/>
    <property type="match status" value="1"/>
</dbReference>
<reference evidence="12 13" key="1">
    <citation type="journal article" date="2013" name="Curr. Biol.">
        <title>The Genome of the Foraminiferan Reticulomyxa filosa.</title>
        <authorList>
            <person name="Glockner G."/>
            <person name="Hulsmann N."/>
            <person name="Schleicher M."/>
            <person name="Noegel A.A."/>
            <person name="Eichinger L."/>
            <person name="Gallinger C."/>
            <person name="Pawlowski J."/>
            <person name="Sierra R."/>
            <person name="Euteneuer U."/>
            <person name="Pillet L."/>
            <person name="Moustafa A."/>
            <person name="Platzer M."/>
            <person name="Groth M."/>
            <person name="Szafranski K."/>
            <person name="Schliwa M."/>
        </authorList>
    </citation>
    <scope>NUCLEOTIDE SEQUENCE [LARGE SCALE GENOMIC DNA]</scope>
</reference>
<dbReference type="InterPro" id="IPR031656">
    <property type="entry name" value="DAO_C"/>
</dbReference>
<protein>
    <recommendedName>
        <fullName evidence="3 7">Glycerol-3-phosphate dehydrogenase</fullName>
        <ecNumber evidence="3 7">1.1.5.3</ecNumber>
    </recommendedName>
</protein>
<dbReference type="Proteomes" id="UP000023152">
    <property type="component" value="Unassembled WGS sequence"/>
</dbReference>
<comment type="similarity">
    <text evidence="2 7">Belongs to the FAD-dependent glycerol-3-phosphate dehydrogenase family.</text>
</comment>
<sequence>MNAKLLKLSRLARQHKLILIIFGCGATFTSFKSWSKRKYFVERKSPAYLHWEAEAKKTVDITRIPSRSTQLKALRAHNSTLEELDVLIIGGGATGAGIALDGITRGLKVALIDKSDFASGTSGRSTKLIHGGVRYLEKAVLRLDRGEWNLVKEAIAERAHLIHISPHIAYPIPIIIPIFDDFLLRGYFNLLRYYVGCKIYDAMAGQDGLLCPSYYLSAPHARNMFPQLRQQNLIGSVVYFDGQHNDARMNLLIALTAGHYGAIVANHVQLVDFIRDQRGNKIIGARLRDVLTGIEWNTYAKVIVNATGPFVDSIRKLDNGYVSPLIVPSQGTHLVLPGTFTRNNFGLLVPKTKDGRVAFMLPWENITLAGTTDKMCDVADMPSPMSTDAVEILSEINRYLANPADVSDVDAAWVCVCVCVCVYFFGFFFHLTLLLRVSLKTKQKNWVSILTWKKGWEGIFFFFSKMRSNNLFVHFFFKRCVCTYKHIVAHATSKSTMISCDETLLIKQKEEVLKRQRTEHMKQLREYLKKKSRKSIDDNTNANNKGANNASDNDRNKSENTSDISRQHLIEILPSGLITIAGGKWTTYRQMAEDVMDVVCQTRPELGRKAAECVTTAVKLVGSANWTQSVSAILERHQVPKDIAEHLSKNYGDKSFIVGDLYLQEHKNRLAGGYPYTEAEVIYCSKYEMAETAIDVLARRTRLAFVSRAAAEYALPRVIALMGSVHGWDGRTRVRQYHEACEFLRTMHVADRHKWGRRRHTLEYARRVVETVLAGPSMTDEAILFVIDKFMQCYDRQEQDEERDQTIENESPQGDSITKSEFDSEFESDPNANAEITAIETEEEWQEWRINQMKAEQSRQLFEGCISREKAYILANEFAKVFGDDRVIDAVMFTGMKQLGLYEILVSCAACAAGPDQFDPPGPWILI</sequence>
<evidence type="ECO:0000256" key="4">
    <source>
        <dbReference type="ARBA" id="ARBA00022630"/>
    </source>
</evidence>
<dbReference type="InterPro" id="IPR000447">
    <property type="entry name" value="G3P_DH_FAD-dep"/>
</dbReference>
<name>X6NNG0_RETFI</name>
<feature type="compositionally biased region" description="Polar residues" evidence="8">
    <location>
        <begin position="808"/>
        <end position="819"/>
    </location>
</feature>
<keyword evidence="9" id="KW-1133">Transmembrane helix</keyword>
<evidence type="ECO:0000313" key="12">
    <source>
        <dbReference type="EMBL" id="ETO26897.1"/>
    </source>
</evidence>
<dbReference type="GO" id="GO:0005739">
    <property type="term" value="C:mitochondrion"/>
    <property type="evidence" value="ECO:0007669"/>
    <property type="project" value="TreeGrafter"/>
</dbReference>
<dbReference type="Gene3D" id="1.10.8.870">
    <property type="entry name" value="Alpha-glycerophosphate oxidase, cap domain"/>
    <property type="match status" value="1"/>
</dbReference>
<evidence type="ECO:0000256" key="3">
    <source>
        <dbReference type="ARBA" id="ARBA00013029"/>
    </source>
</evidence>
<dbReference type="PROSITE" id="PS00977">
    <property type="entry name" value="FAD_G3PDH_1"/>
    <property type="match status" value="1"/>
</dbReference>
<evidence type="ECO:0000256" key="1">
    <source>
        <dbReference type="ARBA" id="ARBA00001974"/>
    </source>
</evidence>
<dbReference type="GO" id="GO:0004368">
    <property type="term" value="F:glycerol-3-phosphate dehydrogenase (quinone) activity"/>
    <property type="evidence" value="ECO:0007669"/>
    <property type="project" value="UniProtKB-EC"/>
</dbReference>
<dbReference type="AlphaFoldDB" id="X6NNG0"/>
<feature type="domain" description="Alpha-glycerophosphate oxidase C-terminal" evidence="11">
    <location>
        <begin position="613"/>
        <end position="732"/>
    </location>
</feature>
<dbReference type="Pfam" id="PF16901">
    <property type="entry name" value="DAO_C"/>
    <property type="match status" value="1"/>
</dbReference>
<keyword evidence="13" id="KW-1185">Reference proteome</keyword>
<evidence type="ECO:0000256" key="2">
    <source>
        <dbReference type="ARBA" id="ARBA00007330"/>
    </source>
</evidence>
<keyword evidence="5" id="KW-0274">FAD</keyword>
<dbReference type="EC" id="1.1.5.3" evidence="3 7"/>
<feature type="region of interest" description="Disordered" evidence="8">
    <location>
        <begin position="531"/>
        <end position="561"/>
    </location>
</feature>
<evidence type="ECO:0000256" key="5">
    <source>
        <dbReference type="ARBA" id="ARBA00022827"/>
    </source>
</evidence>
<feature type="compositionally biased region" description="Low complexity" evidence="8">
    <location>
        <begin position="538"/>
        <end position="551"/>
    </location>
</feature>
<dbReference type="InterPro" id="IPR038299">
    <property type="entry name" value="DAO_C_sf"/>
</dbReference>
<keyword evidence="9" id="KW-0812">Transmembrane</keyword>
<comment type="catalytic activity">
    <reaction evidence="7">
        <text>a quinone + sn-glycerol 3-phosphate = dihydroxyacetone phosphate + a quinol</text>
        <dbReference type="Rhea" id="RHEA:18977"/>
        <dbReference type="ChEBI" id="CHEBI:24646"/>
        <dbReference type="ChEBI" id="CHEBI:57597"/>
        <dbReference type="ChEBI" id="CHEBI:57642"/>
        <dbReference type="ChEBI" id="CHEBI:132124"/>
        <dbReference type="EC" id="1.1.5.3"/>
    </reaction>
</comment>
<dbReference type="PRINTS" id="PR01001">
    <property type="entry name" value="FADG3PDH"/>
</dbReference>
<dbReference type="InterPro" id="IPR036188">
    <property type="entry name" value="FAD/NAD-bd_sf"/>
</dbReference>
<evidence type="ECO:0000259" key="11">
    <source>
        <dbReference type="Pfam" id="PF16901"/>
    </source>
</evidence>
<evidence type="ECO:0000313" key="13">
    <source>
        <dbReference type="Proteomes" id="UP000023152"/>
    </source>
</evidence>
<dbReference type="OrthoDB" id="264015at2759"/>
<evidence type="ECO:0000256" key="9">
    <source>
        <dbReference type="SAM" id="Phobius"/>
    </source>
</evidence>
<keyword evidence="4 7" id="KW-0285">Flavoprotein</keyword>
<comment type="cofactor">
    <cofactor evidence="1 7">
        <name>FAD</name>
        <dbReference type="ChEBI" id="CHEBI:57692"/>
    </cofactor>
</comment>
<dbReference type="EMBL" id="ASPP01007577">
    <property type="protein sequence ID" value="ETO26897.1"/>
    <property type="molecule type" value="Genomic_DNA"/>
</dbReference>
<keyword evidence="9" id="KW-0472">Membrane</keyword>
<dbReference type="Gene3D" id="3.30.9.10">
    <property type="entry name" value="D-Amino Acid Oxidase, subunit A, domain 2"/>
    <property type="match status" value="1"/>
</dbReference>
<dbReference type="GO" id="GO:0006072">
    <property type="term" value="P:glycerol-3-phosphate metabolic process"/>
    <property type="evidence" value="ECO:0007669"/>
    <property type="project" value="UniProtKB-UniRule"/>
</dbReference>
<dbReference type="PANTHER" id="PTHR11985:SF15">
    <property type="entry name" value="GLYCEROL-3-PHOSPHATE DEHYDROGENASE, MITOCHONDRIAL"/>
    <property type="match status" value="1"/>
</dbReference>
<evidence type="ECO:0000256" key="6">
    <source>
        <dbReference type="ARBA" id="ARBA00023002"/>
    </source>
</evidence>
<feature type="compositionally biased region" description="Basic and acidic residues" evidence="8">
    <location>
        <begin position="552"/>
        <end position="561"/>
    </location>
</feature>
<evidence type="ECO:0000256" key="7">
    <source>
        <dbReference type="RuleBase" id="RU361217"/>
    </source>
</evidence>
<dbReference type="InterPro" id="IPR006076">
    <property type="entry name" value="FAD-dep_OxRdtase"/>
</dbReference>
<dbReference type="Gene3D" id="3.50.50.60">
    <property type="entry name" value="FAD/NAD(P)-binding domain"/>
    <property type="match status" value="2"/>
</dbReference>
<evidence type="ECO:0000259" key="10">
    <source>
        <dbReference type="Pfam" id="PF01266"/>
    </source>
</evidence>
<dbReference type="SUPFAM" id="SSF51905">
    <property type="entry name" value="FAD/NAD(P)-binding domain"/>
    <property type="match status" value="1"/>
</dbReference>
<comment type="caution">
    <text evidence="12">The sequence shown here is derived from an EMBL/GenBank/DDBJ whole genome shotgun (WGS) entry which is preliminary data.</text>
</comment>
<evidence type="ECO:0000256" key="8">
    <source>
        <dbReference type="SAM" id="MobiDB-lite"/>
    </source>
</evidence>
<dbReference type="Pfam" id="PF01266">
    <property type="entry name" value="DAO"/>
    <property type="match status" value="1"/>
</dbReference>
<keyword evidence="6 7" id="KW-0560">Oxidoreductase</keyword>
<gene>
    <name evidence="12" type="ORF">RFI_10237</name>
</gene>
<proteinExistence type="inferred from homology"/>
<accession>X6NNG0</accession>
<organism evidence="12 13">
    <name type="scientific">Reticulomyxa filosa</name>
    <dbReference type="NCBI Taxonomy" id="46433"/>
    <lineage>
        <taxon>Eukaryota</taxon>
        <taxon>Sar</taxon>
        <taxon>Rhizaria</taxon>
        <taxon>Retaria</taxon>
        <taxon>Foraminifera</taxon>
        <taxon>Monothalamids</taxon>
        <taxon>Reticulomyxidae</taxon>
        <taxon>Reticulomyxa</taxon>
    </lineage>
</organism>
<dbReference type="PROSITE" id="PS00978">
    <property type="entry name" value="FAD_G3PDH_2"/>
    <property type="match status" value="1"/>
</dbReference>
<dbReference type="OMA" id="VQYWDAQ"/>
<feature type="region of interest" description="Disordered" evidence="8">
    <location>
        <begin position="798"/>
        <end position="831"/>
    </location>
</feature>
<feature type="transmembrane region" description="Helical" evidence="9">
    <location>
        <begin position="411"/>
        <end position="435"/>
    </location>
</feature>
<feature type="domain" description="FAD dependent oxidoreductase" evidence="10">
    <location>
        <begin position="85"/>
        <end position="416"/>
    </location>
</feature>